<evidence type="ECO:0000256" key="1">
    <source>
        <dbReference type="SAM" id="Phobius"/>
    </source>
</evidence>
<proteinExistence type="predicted"/>
<keyword evidence="1" id="KW-1133">Transmembrane helix</keyword>
<evidence type="ECO:0000313" key="2">
    <source>
        <dbReference type="EMBL" id="KAK1434512.1"/>
    </source>
</evidence>
<feature type="transmembrane region" description="Helical" evidence="1">
    <location>
        <begin position="57"/>
        <end position="80"/>
    </location>
</feature>
<accession>A0AAD8L491</accession>
<sequence length="119" mass="13311">MKRNSKRPSKRPSFQVLKMSILAFEACLPLSEETVVNVIQNDVPERQAVDRGVVCEIVPLAVFLITDLFLWLAVSDLLAICRDRVISNSRFVKSPSLGHRFSGIAGPTFLCKVKYCSID</sequence>
<evidence type="ECO:0000313" key="3">
    <source>
        <dbReference type="Proteomes" id="UP001229421"/>
    </source>
</evidence>
<dbReference type="AlphaFoldDB" id="A0AAD8L491"/>
<comment type="caution">
    <text evidence="2">The sequence shown here is derived from an EMBL/GenBank/DDBJ whole genome shotgun (WGS) entry which is preliminary data.</text>
</comment>
<keyword evidence="3" id="KW-1185">Reference proteome</keyword>
<organism evidence="2 3">
    <name type="scientific">Tagetes erecta</name>
    <name type="common">African marigold</name>
    <dbReference type="NCBI Taxonomy" id="13708"/>
    <lineage>
        <taxon>Eukaryota</taxon>
        <taxon>Viridiplantae</taxon>
        <taxon>Streptophyta</taxon>
        <taxon>Embryophyta</taxon>
        <taxon>Tracheophyta</taxon>
        <taxon>Spermatophyta</taxon>
        <taxon>Magnoliopsida</taxon>
        <taxon>eudicotyledons</taxon>
        <taxon>Gunneridae</taxon>
        <taxon>Pentapetalae</taxon>
        <taxon>asterids</taxon>
        <taxon>campanulids</taxon>
        <taxon>Asterales</taxon>
        <taxon>Asteraceae</taxon>
        <taxon>Asteroideae</taxon>
        <taxon>Heliantheae alliance</taxon>
        <taxon>Tageteae</taxon>
        <taxon>Tagetes</taxon>
    </lineage>
</organism>
<dbReference type="EMBL" id="JAUHHV010000001">
    <property type="protein sequence ID" value="KAK1434512.1"/>
    <property type="molecule type" value="Genomic_DNA"/>
</dbReference>
<gene>
    <name evidence="2" type="ORF">QVD17_00255</name>
</gene>
<keyword evidence="1" id="KW-0812">Transmembrane</keyword>
<dbReference type="Proteomes" id="UP001229421">
    <property type="component" value="Unassembled WGS sequence"/>
</dbReference>
<protein>
    <submittedName>
        <fullName evidence="2">Uncharacterized protein</fullName>
    </submittedName>
</protein>
<keyword evidence="1" id="KW-0472">Membrane</keyword>
<name>A0AAD8L491_TARER</name>
<reference evidence="2" key="1">
    <citation type="journal article" date="2023" name="bioRxiv">
        <title>Improved chromosome-level genome assembly for marigold (Tagetes erecta).</title>
        <authorList>
            <person name="Jiang F."/>
            <person name="Yuan L."/>
            <person name="Wang S."/>
            <person name="Wang H."/>
            <person name="Xu D."/>
            <person name="Wang A."/>
            <person name="Fan W."/>
        </authorList>
    </citation>
    <scope>NUCLEOTIDE SEQUENCE</scope>
    <source>
        <strain evidence="2">WSJ</strain>
        <tissue evidence="2">Leaf</tissue>
    </source>
</reference>